<dbReference type="GO" id="GO:0016740">
    <property type="term" value="F:transferase activity"/>
    <property type="evidence" value="ECO:0007669"/>
    <property type="project" value="UniProtKB-KW"/>
</dbReference>
<reference evidence="1 2" key="1">
    <citation type="submission" date="2018-06" db="EMBL/GenBank/DDBJ databases">
        <authorList>
            <consortium name="Pathogen Informatics"/>
            <person name="Doyle S."/>
        </authorList>
    </citation>
    <scope>NUCLEOTIDE SEQUENCE [LARGE SCALE GENOMIC DNA]</scope>
    <source>
        <strain evidence="1 2">NCTC9601</strain>
    </source>
</reference>
<evidence type="ECO:0000313" key="2">
    <source>
        <dbReference type="Proteomes" id="UP000251123"/>
    </source>
</evidence>
<name>A0A2X1QJ18_KLEPN</name>
<proteinExistence type="predicted"/>
<sequence>MVYCAGPHCNGADVAALKLAELGLPVKMSSADSPAGKMRAMRLFPVNENFSCTMKYSRLRPTTLHASIWTYSHPEV</sequence>
<evidence type="ECO:0000313" key="1">
    <source>
        <dbReference type="EMBL" id="SPX55524.1"/>
    </source>
</evidence>
<organism evidence="1 2">
    <name type="scientific">Klebsiella pneumoniae</name>
    <dbReference type="NCBI Taxonomy" id="573"/>
    <lineage>
        <taxon>Bacteria</taxon>
        <taxon>Pseudomonadati</taxon>
        <taxon>Pseudomonadota</taxon>
        <taxon>Gammaproteobacteria</taxon>
        <taxon>Enterobacterales</taxon>
        <taxon>Enterobacteriaceae</taxon>
        <taxon>Klebsiella/Raoultella group</taxon>
        <taxon>Klebsiella</taxon>
        <taxon>Klebsiella pneumoniae complex</taxon>
    </lineage>
</organism>
<keyword evidence="1" id="KW-0808">Transferase</keyword>
<gene>
    <name evidence="1" type="ORF">NCTC9601_02705</name>
</gene>
<protein>
    <submittedName>
        <fullName evidence="1">Rhodanese-related sulfurtransferase</fullName>
    </submittedName>
</protein>
<dbReference type="Proteomes" id="UP000251123">
    <property type="component" value="Unassembled WGS sequence"/>
</dbReference>
<dbReference type="EMBL" id="UASN01000020">
    <property type="protein sequence ID" value="SPX55524.1"/>
    <property type="molecule type" value="Genomic_DNA"/>
</dbReference>
<accession>A0A2X1QJ18</accession>
<dbReference type="AlphaFoldDB" id="A0A2X1QJ18"/>